<evidence type="ECO:0000256" key="2">
    <source>
        <dbReference type="ARBA" id="ARBA00022692"/>
    </source>
</evidence>
<feature type="compositionally biased region" description="Polar residues" evidence="5">
    <location>
        <begin position="1402"/>
        <end position="1411"/>
    </location>
</feature>
<feature type="compositionally biased region" description="Low complexity" evidence="5">
    <location>
        <begin position="265"/>
        <end position="280"/>
    </location>
</feature>
<feature type="transmembrane region" description="Helical" evidence="6">
    <location>
        <begin position="532"/>
        <end position="551"/>
    </location>
</feature>
<comment type="subcellular location">
    <subcellularLocation>
        <location evidence="1">Membrane</location>
        <topology evidence="1">Multi-pass membrane protein</topology>
    </subcellularLocation>
</comment>
<dbReference type="InterPro" id="IPR011009">
    <property type="entry name" value="Kinase-like_dom_sf"/>
</dbReference>
<feature type="region of interest" description="Disordered" evidence="5">
    <location>
        <begin position="1331"/>
        <end position="1516"/>
    </location>
</feature>
<feature type="compositionally biased region" description="Low complexity" evidence="5">
    <location>
        <begin position="1495"/>
        <end position="1507"/>
    </location>
</feature>
<feature type="transmembrane region" description="Helical" evidence="6">
    <location>
        <begin position="370"/>
        <end position="391"/>
    </location>
</feature>
<dbReference type="HOGENOM" id="CLU_247958_0_0_1"/>
<keyword evidence="4 6" id="KW-0472">Membrane</keyword>
<feature type="domain" description="Protein kinase" evidence="7">
    <location>
        <begin position="634"/>
        <end position="949"/>
    </location>
</feature>
<dbReference type="GO" id="GO:0004672">
    <property type="term" value="F:protein kinase activity"/>
    <property type="evidence" value="ECO:0007669"/>
    <property type="project" value="InterPro"/>
</dbReference>
<feature type="region of interest" description="Disordered" evidence="5">
    <location>
        <begin position="227"/>
        <end position="280"/>
    </location>
</feature>
<feature type="compositionally biased region" description="Low complexity" evidence="5">
    <location>
        <begin position="1356"/>
        <end position="1367"/>
    </location>
</feature>
<dbReference type="Proteomes" id="UP000019471">
    <property type="component" value="Unassembled WGS sequence"/>
</dbReference>
<dbReference type="SUPFAM" id="SSF81338">
    <property type="entry name" value="Aquaporin-like"/>
    <property type="match status" value="1"/>
</dbReference>
<sequence>MENSEQATSPEGASRVSTRTTSRVLSRDYAEQNLSRSPSQNQSRARYAEFNFGPATLRHRISSLQTSPNPSPGPARIWGRDYAESSRRSVAIAAPSSARGDATDAASRKFSLAGPPPLDTLAANQPYIDPGYAQLNPAYDQPMNVRPVWGLAKPLPRVLRPGMVPAKDELEKEVQEEEREAQQPLSTDVEAGRIEPSLMPDKISSQLDTIRREREISLYRAYQNQYQESPALSPFGAGRRPSDTPTETPHTRIRPEDTIEEEAGSESQQPEQVEPPELSLPEAVTNVKQAREEEEPKYVPYEDAVPLAAYQAEDEEVHNLHTYWSVIRLRFREPLAELLAIMVQYTLGFSANLSMTVSRGSAGTNDTGTWAWGLATMVAIYIAGGISGAHLNPAISLMLYIYRGFPLRKVPVYVTAQTLGAFLAALIAFGIFRPVEGARSTSALPLAPPVSTVVLSNFLTFPRAPWVDSSIAYLAELMGTTILTISVLALGDDTNAPPGAGMNAFIVGLLVTVLGMAFGYITGLAMNPARDFGPRLAMLVLGYGTLKTLFADGYWLKVAWLGPIAGAILGGFLYDAAIFVGGESPVNYPTRRIRRATQLQSPMFSSAFKSFTSNITSNYELSKHPVATVGAWTIFDAKKKNSGAQASIFIFDRKSLDVTSSGFGARVTSATSVRKIQDEVVELLKKEASSLARLRHPSILQLVEPVEETRNGGLMFATEPVLCSLSAALAKKDRNGNGSGRGISRSPSNDGATSRVQQDVEIDELEIQKGLLQVAKGLEFLHDSAKLVHGNLTPDAIMINAKSDWKISGLGFAGPPDGAEGHQTVPQISLSEVLHHDSRIPRTVQLDLDYTSPDFVLDSNINFSTDIFSLGLVILACYRHPHRSPIETHGNQSTYKKIFSSASTVPTSANNYLCDGALPRELNVTLPRMLTRRPAQRMTASEFQQSQYFDNILVNTMRFLDAFPAKTPAEKSQFMKGLGRVLPQFPPSVLGKKILSVLLDEMKDRDLLPLIMQNVFQIVKVVPFSKEVVSDNILPRMREIFLSKSKSEERDSGKEAALLAVLHNIQLIADNCSAKQFKDDILPIVHVAMESSTNSLTDAALQTLPAVLPLIDFSTVKHDLFPVVASVFSKTNSLTIKIRGLEALGVLCGVSPNQTENSIDDFSGNGHQEKQDKNVSSLDKFTMQEKIVPLLKAIKTKEPAVMMAALKVFRQISTVGDTDFLAIEVMPILWNFSLGPLLDLSQFSAFMDVIKSLSSKIEREQIRKLQELSSSRALESRAVSSSHKQIGNGLAQPNQVAGTEDDFEKLVLGDKNTNKVDFFVGALSDGQKLTQNPPSFSWAPVDATANTNPLAHQMHPSLPVLQPQPLSRSITPDVSASTFPSLQPTQPSSASTWGTSSPSPVPLQNQHQVLQPSSYLSNPISSISPPTASSSTTWQLPPPPGPQGSPNPGFTPMIAPPPAGNSQRIVWPQPNYNNFGASSQPGPRFSASMNVLQPQKAQQQTAQQQKTGLDKYESLL</sequence>
<feature type="compositionally biased region" description="Polar residues" evidence="5">
    <location>
        <begin position="1460"/>
        <end position="1493"/>
    </location>
</feature>
<dbReference type="SUPFAM" id="SSF48371">
    <property type="entry name" value="ARM repeat"/>
    <property type="match status" value="1"/>
</dbReference>
<dbReference type="eggNOG" id="KOG0224">
    <property type="taxonomic scope" value="Eukaryota"/>
</dbReference>
<dbReference type="InterPro" id="IPR016024">
    <property type="entry name" value="ARM-type_fold"/>
</dbReference>
<dbReference type="eggNOG" id="KOG2137">
    <property type="taxonomic scope" value="Eukaryota"/>
</dbReference>
<evidence type="ECO:0000313" key="8">
    <source>
        <dbReference type="EMBL" id="EXJ68290.1"/>
    </source>
</evidence>
<evidence type="ECO:0000259" key="7">
    <source>
        <dbReference type="PROSITE" id="PS50011"/>
    </source>
</evidence>
<dbReference type="PRINTS" id="PR00783">
    <property type="entry name" value="MINTRINSICP"/>
</dbReference>
<dbReference type="PROSITE" id="PS50011">
    <property type="entry name" value="PROTEIN_KINASE_DOM"/>
    <property type="match status" value="1"/>
</dbReference>
<dbReference type="GeneID" id="19193603"/>
<keyword evidence="8" id="KW-0808">Transferase</keyword>
<dbReference type="PANTHER" id="PTHR12984:SF6">
    <property type="entry name" value="SCY1-LIKE PROTEIN 2"/>
    <property type="match status" value="1"/>
</dbReference>
<feature type="transmembrane region" description="Helical" evidence="6">
    <location>
        <begin position="503"/>
        <end position="526"/>
    </location>
</feature>
<protein>
    <submittedName>
        <fullName evidence="8">SCY1 protein kinase</fullName>
    </submittedName>
</protein>
<dbReference type="InterPro" id="IPR000719">
    <property type="entry name" value="Prot_kinase_dom"/>
</dbReference>
<dbReference type="Gene3D" id="1.10.510.10">
    <property type="entry name" value="Transferase(Phosphotransferase) domain 1"/>
    <property type="match status" value="1"/>
</dbReference>
<dbReference type="PANTHER" id="PTHR12984">
    <property type="entry name" value="SCY1-RELATED S/T PROTEIN KINASE-LIKE"/>
    <property type="match status" value="1"/>
</dbReference>
<feature type="compositionally biased region" description="Polar residues" evidence="5">
    <location>
        <begin position="1368"/>
        <end position="1386"/>
    </location>
</feature>
<evidence type="ECO:0000313" key="9">
    <source>
        <dbReference type="Proteomes" id="UP000019471"/>
    </source>
</evidence>
<dbReference type="CDD" id="cd00333">
    <property type="entry name" value="MIP"/>
    <property type="match status" value="1"/>
</dbReference>
<keyword evidence="9" id="KW-1185">Reference proteome</keyword>
<dbReference type="Gene3D" id="3.30.200.20">
    <property type="entry name" value="Phosphorylase Kinase, domain 1"/>
    <property type="match status" value="1"/>
</dbReference>
<feature type="compositionally biased region" description="Polar residues" evidence="5">
    <location>
        <begin position="1"/>
        <end position="24"/>
    </location>
</feature>
<keyword evidence="2 6" id="KW-0812">Transmembrane</keyword>
<evidence type="ECO:0000256" key="5">
    <source>
        <dbReference type="SAM" id="MobiDB-lite"/>
    </source>
</evidence>
<dbReference type="SUPFAM" id="SSF56112">
    <property type="entry name" value="Protein kinase-like (PK-like)"/>
    <property type="match status" value="1"/>
</dbReference>
<gene>
    <name evidence="8" type="ORF">A1O5_08905</name>
</gene>
<accession>W9WTD1</accession>
<proteinExistence type="predicted"/>
<feature type="compositionally biased region" description="Low complexity" evidence="5">
    <location>
        <begin position="1412"/>
        <end position="1433"/>
    </location>
</feature>
<dbReference type="InterPro" id="IPR011989">
    <property type="entry name" value="ARM-like"/>
</dbReference>
<keyword evidence="3 6" id="KW-1133">Transmembrane helix</keyword>
<evidence type="ECO:0000256" key="1">
    <source>
        <dbReference type="ARBA" id="ARBA00004141"/>
    </source>
</evidence>
<dbReference type="CDD" id="cd14011">
    <property type="entry name" value="PK_SCY1_like"/>
    <property type="match status" value="1"/>
</dbReference>
<dbReference type="Pfam" id="PF00230">
    <property type="entry name" value="MIP"/>
    <property type="match status" value="1"/>
</dbReference>
<keyword evidence="8" id="KW-0418">Kinase</keyword>
<dbReference type="RefSeq" id="XP_007747676.1">
    <property type="nucleotide sequence ID" value="XM_007749486.1"/>
</dbReference>
<feature type="transmembrane region" description="Helical" evidence="6">
    <location>
        <begin position="558"/>
        <end position="582"/>
    </location>
</feature>
<evidence type="ECO:0000256" key="3">
    <source>
        <dbReference type="ARBA" id="ARBA00022989"/>
    </source>
</evidence>
<dbReference type="GO" id="GO:0016020">
    <property type="term" value="C:membrane"/>
    <property type="evidence" value="ECO:0007669"/>
    <property type="project" value="UniProtKB-SubCell"/>
</dbReference>
<dbReference type="Gene3D" id="1.20.1080.10">
    <property type="entry name" value="Glycerol uptake facilitator protein"/>
    <property type="match status" value="1"/>
</dbReference>
<feature type="region of interest" description="Disordered" evidence="5">
    <location>
        <begin position="1"/>
        <end position="45"/>
    </location>
</feature>
<dbReference type="EMBL" id="AMGX01000014">
    <property type="protein sequence ID" value="EXJ68290.1"/>
    <property type="molecule type" value="Genomic_DNA"/>
</dbReference>
<feature type="region of interest" description="Disordered" evidence="5">
    <location>
        <begin position="59"/>
        <end position="79"/>
    </location>
</feature>
<comment type="caution">
    <text evidence="8">The sequence shown here is derived from an EMBL/GenBank/DDBJ whole genome shotgun (WGS) entry which is preliminary data.</text>
</comment>
<feature type="compositionally biased region" description="Polar residues" evidence="5">
    <location>
        <begin position="32"/>
        <end position="44"/>
    </location>
</feature>
<feature type="region of interest" description="Disordered" evidence="5">
    <location>
        <begin position="733"/>
        <end position="756"/>
    </location>
</feature>
<reference evidence="8 9" key="1">
    <citation type="submission" date="2013-03" db="EMBL/GenBank/DDBJ databases">
        <title>The Genome Sequence of Cladophialophora psammophila CBS 110553.</title>
        <authorList>
            <consortium name="The Broad Institute Genomics Platform"/>
            <person name="Cuomo C."/>
            <person name="de Hoog S."/>
            <person name="Gorbushina A."/>
            <person name="Walker B."/>
            <person name="Young S.K."/>
            <person name="Zeng Q."/>
            <person name="Gargeya S."/>
            <person name="Fitzgerald M."/>
            <person name="Haas B."/>
            <person name="Abouelleil A."/>
            <person name="Allen A.W."/>
            <person name="Alvarado L."/>
            <person name="Arachchi H.M."/>
            <person name="Berlin A.M."/>
            <person name="Chapman S.B."/>
            <person name="Gainer-Dewar J."/>
            <person name="Goldberg J."/>
            <person name="Griggs A."/>
            <person name="Gujja S."/>
            <person name="Hansen M."/>
            <person name="Howarth C."/>
            <person name="Imamovic A."/>
            <person name="Ireland A."/>
            <person name="Larimer J."/>
            <person name="McCowan C."/>
            <person name="Murphy C."/>
            <person name="Pearson M."/>
            <person name="Poon T.W."/>
            <person name="Priest M."/>
            <person name="Roberts A."/>
            <person name="Saif S."/>
            <person name="Shea T."/>
            <person name="Sisk P."/>
            <person name="Sykes S."/>
            <person name="Wortman J."/>
            <person name="Nusbaum C."/>
            <person name="Birren B."/>
        </authorList>
    </citation>
    <scope>NUCLEOTIDE SEQUENCE [LARGE SCALE GENOMIC DNA]</scope>
    <source>
        <strain evidence="8 9">CBS 110553</strain>
    </source>
</reference>
<evidence type="ECO:0000256" key="6">
    <source>
        <dbReference type="SAM" id="Phobius"/>
    </source>
</evidence>
<dbReference type="SMART" id="SM00220">
    <property type="entry name" value="S_TKc"/>
    <property type="match status" value="1"/>
</dbReference>
<feature type="compositionally biased region" description="Pro residues" evidence="5">
    <location>
        <begin position="1436"/>
        <end position="1445"/>
    </location>
</feature>
<dbReference type="InterPro" id="IPR051177">
    <property type="entry name" value="CIK-Related_Protein"/>
</dbReference>
<evidence type="ECO:0000256" key="4">
    <source>
        <dbReference type="ARBA" id="ARBA00023136"/>
    </source>
</evidence>
<dbReference type="InterPro" id="IPR000425">
    <property type="entry name" value="MIP"/>
</dbReference>
<name>W9WTD1_9EURO</name>
<dbReference type="GO" id="GO:0015267">
    <property type="term" value="F:channel activity"/>
    <property type="evidence" value="ECO:0007669"/>
    <property type="project" value="InterPro"/>
</dbReference>
<organism evidence="8 9">
    <name type="scientific">Cladophialophora psammophila CBS 110553</name>
    <dbReference type="NCBI Taxonomy" id="1182543"/>
    <lineage>
        <taxon>Eukaryota</taxon>
        <taxon>Fungi</taxon>
        <taxon>Dikarya</taxon>
        <taxon>Ascomycota</taxon>
        <taxon>Pezizomycotina</taxon>
        <taxon>Eurotiomycetes</taxon>
        <taxon>Chaetothyriomycetidae</taxon>
        <taxon>Chaetothyriales</taxon>
        <taxon>Herpotrichiellaceae</taxon>
        <taxon>Cladophialophora</taxon>
    </lineage>
</organism>
<feature type="transmembrane region" description="Helical" evidence="6">
    <location>
        <begin position="338"/>
        <end position="358"/>
    </location>
</feature>
<dbReference type="Pfam" id="PF00069">
    <property type="entry name" value="Pkinase"/>
    <property type="match status" value="1"/>
</dbReference>
<dbReference type="OrthoDB" id="79687at2759"/>
<dbReference type="InterPro" id="IPR023271">
    <property type="entry name" value="Aquaporin-like"/>
</dbReference>
<feature type="transmembrane region" description="Helical" evidence="6">
    <location>
        <begin position="412"/>
        <end position="432"/>
    </location>
</feature>
<dbReference type="GO" id="GO:0005524">
    <property type="term" value="F:ATP binding"/>
    <property type="evidence" value="ECO:0007669"/>
    <property type="project" value="InterPro"/>
</dbReference>
<dbReference type="Gene3D" id="1.25.10.10">
    <property type="entry name" value="Leucine-rich Repeat Variant"/>
    <property type="match status" value="1"/>
</dbReference>
<feature type="transmembrane region" description="Helical" evidence="6">
    <location>
        <begin position="471"/>
        <end position="491"/>
    </location>
</feature>
<feature type="compositionally biased region" description="Low complexity" evidence="5">
    <location>
        <begin position="1387"/>
        <end position="1398"/>
    </location>
</feature>